<dbReference type="AlphaFoldDB" id="A0A3S0Q469"/>
<reference evidence="1 2" key="1">
    <citation type="submission" date="2018-12" db="EMBL/GenBank/DDBJ databases">
        <title>Draft Genome Sequence of Chryseobacterium arthrosphaerae strain ED882-96 Isolated from the Blood of a Patient with Liver Cirrhosis in Taiwan.</title>
        <authorList>
            <person name="Lin J.-N."/>
            <person name="Lai C.-H."/>
            <person name="Yang C.-H."/>
            <person name="Huang Y.-H."/>
        </authorList>
    </citation>
    <scope>NUCLEOTIDE SEQUENCE [LARGE SCALE GENOMIC DNA]</scope>
    <source>
        <strain evidence="1 2">ED882-96</strain>
    </source>
</reference>
<comment type="caution">
    <text evidence="1">The sequence shown here is derived from an EMBL/GenBank/DDBJ whole genome shotgun (WGS) entry which is preliminary data.</text>
</comment>
<proteinExistence type="predicted"/>
<dbReference type="EMBL" id="RYFC01000003">
    <property type="protein sequence ID" value="RTZ45997.1"/>
    <property type="molecule type" value="Genomic_DNA"/>
</dbReference>
<sequence length="73" mass="8221">MSTFFSYSYVQQIYPKQELNASAAGNITGLTFYVDPSVTITDSSDWTVYLGIAQKQLLHPYRLDPFVSTYASI</sequence>
<evidence type="ECO:0000313" key="1">
    <source>
        <dbReference type="EMBL" id="RTZ45997.1"/>
    </source>
</evidence>
<name>A0A3S0Q469_9FLAO</name>
<dbReference type="Proteomes" id="UP000276953">
    <property type="component" value="Unassembled WGS sequence"/>
</dbReference>
<gene>
    <name evidence="1" type="ORF">EJ377_15300</name>
</gene>
<organism evidence="1 2">
    <name type="scientific">Chryseobacterium arthrosphaerae</name>
    <dbReference type="NCBI Taxonomy" id="651561"/>
    <lineage>
        <taxon>Bacteria</taxon>
        <taxon>Pseudomonadati</taxon>
        <taxon>Bacteroidota</taxon>
        <taxon>Flavobacteriia</taxon>
        <taxon>Flavobacteriales</taxon>
        <taxon>Weeksellaceae</taxon>
        <taxon>Chryseobacterium group</taxon>
        <taxon>Chryseobacterium</taxon>
    </lineage>
</organism>
<accession>A0A3S0Q469</accession>
<evidence type="ECO:0000313" key="2">
    <source>
        <dbReference type="Proteomes" id="UP000276953"/>
    </source>
</evidence>
<protein>
    <submittedName>
        <fullName evidence="1">Uncharacterized protein</fullName>
    </submittedName>
</protein>